<comment type="similarity">
    <text evidence="8 9">Belongs to the TonB-dependent receptor family.</text>
</comment>
<comment type="subcellular location">
    <subcellularLocation>
        <location evidence="1 8">Cell outer membrane</location>
        <topology evidence="1 8">Multi-pass membrane protein</topology>
    </subcellularLocation>
</comment>
<dbReference type="Pfam" id="PF00593">
    <property type="entry name" value="TonB_dep_Rec_b-barrel"/>
    <property type="match status" value="1"/>
</dbReference>
<keyword evidence="2 8" id="KW-0813">Transport</keyword>
<organism evidence="13 14">
    <name type="scientific">Dyadobacter luteus</name>
    <dbReference type="NCBI Taxonomy" id="2259619"/>
    <lineage>
        <taxon>Bacteria</taxon>
        <taxon>Pseudomonadati</taxon>
        <taxon>Bacteroidota</taxon>
        <taxon>Cytophagia</taxon>
        <taxon>Cytophagales</taxon>
        <taxon>Spirosomataceae</taxon>
        <taxon>Dyadobacter</taxon>
    </lineage>
</organism>
<dbReference type="AlphaFoldDB" id="A0A3D8Y8T0"/>
<dbReference type="Pfam" id="PF13715">
    <property type="entry name" value="CarbopepD_reg_2"/>
    <property type="match status" value="1"/>
</dbReference>
<evidence type="ECO:0000256" key="10">
    <source>
        <dbReference type="SAM" id="SignalP"/>
    </source>
</evidence>
<evidence type="ECO:0000256" key="4">
    <source>
        <dbReference type="ARBA" id="ARBA00022692"/>
    </source>
</evidence>
<keyword evidence="4 8" id="KW-0812">Transmembrane</keyword>
<dbReference type="Gene3D" id="2.40.170.20">
    <property type="entry name" value="TonB-dependent receptor, beta-barrel domain"/>
    <property type="match status" value="1"/>
</dbReference>
<dbReference type="InterPro" id="IPR023996">
    <property type="entry name" value="TonB-dep_OMP_SusC/RagA"/>
</dbReference>
<evidence type="ECO:0000259" key="11">
    <source>
        <dbReference type="Pfam" id="PF00593"/>
    </source>
</evidence>
<keyword evidence="3 8" id="KW-1134">Transmembrane beta strand</keyword>
<dbReference type="GO" id="GO:0009279">
    <property type="term" value="C:cell outer membrane"/>
    <property type="evidence" value="ECO:0007669"/>
    <property type="project" value="UniProtKB-SubCell"/>
</dbReference>
<dbReference type="NCBIfam" id="TIGR04056">
    <property type="entry name" value="OMP_RagA_SusC"/>
    <property type="match status" value="1"/>
</dbReference>
<dbReference type="OrthoDB" id="9768177at2"/>
<dbReference type="PROSITE" id="PS51257">
    <property type="entry name" value="PROKAR_LIPOPROTEIN"/>
    <property type="match status" value="1"/>
</dbReference>
<evidence type="ECO:0000256" key="8">
    <source>
        <dbReference type="PROSITE-ProRule" id="PRU01360"/>
    </source>
</evidence>
<keyword evidence="6 8" id="KW-0472">Membrane</keyword>
<reference evidence="13 14" key="1">
    <citation type="submission" date="2018-07" db="EMBL/GenBank/DDBJ databases">
        <title>Dyadobacter roseus sp. nov., isolated from rose rhizosphere soil.</title>
        <authorList>
            <person name="Chen L."/>
        </authorList>
    </citation>
    <scope>NUCLEOTIDE SEQUENCE [LARGE SCALE GENOMIC DNA]</scope>
    <source>
        <strain evidence="13 14">RS19</strain>
    </source>
</reference>
<evidence type="ECO:0000313" key="13">
    <source>
        <dbReference type="EMBL" id="REA59047.1"/>
    </source>
</evidence>
<keyword evidence="7 8" id="KW-0998">Cell outer membrane</keyword>
<dbReference type="InterPro" id="IPR000531">
    <property type="entry name" value="Beta-barrel_TonB"/>
</dbReference>
<dbReference type="Gene3D" id="2.60.40.1120">
    <property type="entry name" value="Carboxypeptidase-like, regulatory domain"/>
    <property type="match status" value="1"/>
</dbReference>
<dbReference type="Gene3D" id="2.170.130.10">
    <property type="entry name" value="TonB-dependent receptor, plug domain"/>
    <property type="match status" value="1"/>
</dbReference>
<accession>A0A3D8Y8T0</accession>
<evidence type="ECO:0000256" key="2">
    <source>
        <dbReference type="ARBA" id="ARBA00022448"/>
    </source>
</evidence>
<dbReference type="PROSITE" id="PS52016">
    <property type="entry name" value="TONB_DEPENDENT_REC_3"/>
    <property type="match status" value="1"/>
</dbReference>
<evidence type="ECO:0000313" key="14">
    <source>
        <dbReference type="Proteomes" id="UP000256373"/>
    </source>
</evidence>
<dbReference type="SUPFAM" id="SSF49464">
    <property type="entry name" value="Carboxypeptidase regulatory domain-like"/>
    <property type="match status" value="1"/>
</dbReference>
<dbReference type="Pfam" id="PF07715">
    <property type="entry name" value="Plug"/>
    <property type="match status" value="1"/>
</dbReference>
<evidence type="ECO:0000259" key="12">
    <source>
        <dbReference type="Pfam" id="PF07715"/>
    </source>
</evidence>
<dbReference type="InterPro" id="IPR012910">
    <property type="entry name" value="Plug_dom"/>
</dbReference>
<evidence type="ECO:0000256" key="6">
    <source>
        <dbReference type="ARBA" id="ARBA00023136"/>
    </source>
</evidence>
<feature type="chain" id="PRO_5017709046" evidence="10">
    <location>
        <begin position="22"/>
        <end position="1052"/>
    </location>
</feature>
<keyword evidence="14" id="KW-1185">Reference proteome</keyword>
<dbReference type="RefSeq" id="WP_115832504.1">
    <property type="nucleotide sequence ID" value="NZ_QNUL01000017.1"/>
</dbReference>
<dbReference type="SUPFAM" id="SSF56935">
    <property type="entry name" value="Porins"/>
    <property type="match status" value="1"/>
</dbReference>
<comment type="caution">
    <text evidence="13">The sequence shown here is derived from an EMBL/GenBank/DDBJ whole genome shotgun (WGS) entry which is preliminary data.</text>
</comment>
<dbReference type="EMBL" id="QNUL01000017">
    <property type="protein sequence ID" value="REA59047.1"/>
    <property type="molecule type" value="Genomic_DNA"/>
</dbReference>
<feature type="domain" description="TonB-dependent receptor-like beta-barrel" evidence="11">
    <location>
        <begin position="462"/>
        <end position="817"/>
    </location>
</feature>
<dbReference type="InterPro" id="IPR037066">
    <property type="entry name" value="Plug_dom_sf"/>
</dbReference>
<dbReference type="InterPro" id="IPR036942">
    <property type="entry name" value="Beta-barrel_TonB_sf"/>
</dbReference>
<keyword evidence="10" id="KW-0732">Signal</keyword>
<evidence type="ECO:0000256" key="1">
    <source>
        <dbReference type="ARBA" id="ARBA00004571"/>
    </source>
</evidence>
<proteinExistence type="inferred from homology"/>
<dbReference type="InterPro" id="IPR039426">
    <property type="entry name" value="TonB-dep_rcpt-like"/>
</dbReference>
<dbReference type="InterPro" id="IPR008969">
    <property type="entry name" value="CarboxyPept-like_regulatory"/>
</dbReference>
<sequence length="1052" mass="114482">MRKNLLLSLLMVCSCWLTVFAQQKKVTGKVTSADDGSDLPGVSIIVKGTSVGTNTGADGSYSVDVPSGSTTLIFSFVGSATQEVNIGSRSVIDVKLVNDTKSLQEVVVTAQGIAREKRALGYAIANVDKKLIEDRPQSDIGRTLQGKIPGVNITSTSGVSGTGTNIVIRGYSSITGSNQPLFVVDGVPFNSNTNSRGGFTGGGQSASSRFLDLDPNSIENISVLKGLAATVLYGDQGRNGVILVTTKNGSQKNRPTEVSIAQSVFTNQAHLPSYTDVYAGGFNQAVGYFFSNWGPRFDEVPAGSQLHPFTYLTNTSLKNAFPELVGTVYDFRPYSDNVEKFFRKGLISNSSLNISGGGEKVSYNASVGYNNEQGYIPGNNLKKLNIGMGINAQLTKKISLITSFSFANTDQVSPPLNAGQGNNTLGGFPSIMANVMYTPLSVDLWGMPFESPIDNRSVYFRSGNDIPNPRWMLKYYSNTGKVNRLFNSTSLRAELTKDLTLLYRVGLDTYSENQEYKYNKGGVDFVNGWYSTNDISNTIWDNSVILSYNKNVSEKLSFSGKIGGNLRNDRFRNVATTSENQLAFGLMRHSNFITSTASNNEIEETRMGVYGEITADVSNYLFLNVAGRHDWTSTVEKENRTIFYPSGSVSFVPTSAIPALESSVLNFLKLRAGVGTSAGFPSPYRTRNILNQVARGFVDRSGTVSSTHSVSDILGNPNLKPELLTEYEFGVEAKLFNNKIGADFTIYRRDTRNLITNTPLDPSTGYTSTTINVGKLRNDGIELGLTATPISGERFSWDMNLNYTRNKPLVKELGQGLDEVQVTGFGGGLGNYAIPGEPFNIIKGTAIRRDENGNPIIASNGYLLQEASPRILGDPNPAFTSALINTFNYRGFSLSVMMEYRHGGAMYSTTAGSLLGRGLTKDLDIDRSQGYIFPGVTQEGNPNTTQITSSNVYFDNYYFFGDEGRMYDGSTIRLREASLSYSIPKSLLAKTPFKSVSLSFSGNNLWYKALYFEKHLNFDTDNLGLGVGNGLGFEFLTGPSSRRLGGTLRVSF</sequence>
<protein>
    <submittedName>
        <fullName evidence="13">SusC/RagA family TonB-linked outer membrane protein</fullName>
    </submittedName>
</protein>
<evidence type="ECO:0000256" key="5">
    <source>
        <dbReference type="ARBA" id="ARBA00023077"/>
    </source>
</evidence>
<gene>
    <name evidence="13" type="ORF">DSL64_18990</name>
</gene>
<dbReference type="Proteomes" id="UP000256373">
    <property type="component" value="Unassembled WGS sequence"/>
</dbReference>
<evidence type="ECO:0000256" key="3">
    <source>
        <dbReference type="ARBA" id="ARBA00022452"/>
    </source>
</evidence>
<feature type="domain" description="TonB-dependent receptor plug" evidence="12">
    <location>
        <begin position="117"/>
        <end position="241"/>
    </location>
</feature>
<evidence type="ECO:0000256" key="9">
    <source>
        <dbReference type="RuleBase" id="RU003357"/>
    </source>
</evidence>
<keyword evidence="5 9" id="KW-0798">TonB box</keyword>
<feature type="signal peptide" evidence="10">
    <location>
        <begin position="1"/>
        <end position="21"/>
    </location>
</feature>
<evidence type="ECO:0000256" key="7">
    <source>
        <dbReference type="ARBA" id="ARBA00023237"/>
    </source>
</evidence>
<name>A0A3D8Y8T0_9BACT</name>